<dbReference type="EMBL" id="VOBR01000004">
    <property type="protein sequence ID" value="TWP53083.1"/>
    <property type="molecule type" value="Genomic_DNA"/>
</dbReference>
<name>A0A563EZN0_9PSEU</name>
<dbReference type="OrthoDB" id="3682216at2"/>
<dbReference type="RefSeq" id="WP_146350336.1">
    <property type="nucleotide sequence ID" value="NZ_VOBR01000004.1"/>
</dbReference>
<comment type="caution">
    <text evidence="4">The sequence shown here is derived from an EMBL/GenBank/DDBJ whole genome shotgun (WGS) entry which is preliminary data.</text>
</comment>
<dbReference type="InterPro" id="IPR038332">
    <property type="entry name" value="PPE_sf"/>
</dbReference>
<gene>
    <name evidence="4" type="ORF">FKR81_08360</name>
</gene>
<dbReference type="InterPro" id="IPR000030">
    <property type="entry name" value="PPE_dom"/>
</dbReference>
<comment type="similarity">
    <text evidence="1">Belongs to the mycobacterial PPE family.</text>
</comment>
<evidence type="ECO:0000313" key="5">
    <source>
        <dbReference type="Proteomes" id="UP000316639"/>
    </source>
</evidence>
<dbReference type="Proteomes" id="UP000316639">
    <property type="component" value="Unassembled WGS sequence"/>
</dbReference>
<dbReference type="AlphaFoldDB" id="A0A563EZN0"/>
<accession>A0A563EZN0</accession>
<feature type="compositionally biased region" description="Low complexity" evidence="2">
    <location>
        <begin position="206"/>
        <end position="224"/>
    </location>
</feature>
<keyword evidence="5" id="KW-1185">Reference proteome</keyword>
<evidence type="ECO:0000256" key="2">
    <source>
        <dbReference type="SAM" id="MobiDB-lite"/>
    </source>
</evidence>
<feature type="compositionally biased region" description="Gly residues" evidence="2">
    <location>
        <begin position="295"/>
        <end position="317"/>
    </location>
</feature>
<feature type="compositionally biased region" description="Polar residues" evidence="2">
    <location>
        <begin position="234"/>
        <end position="249"/>
    </location>
</feature>
<organism evidence="4 5">
    <name type="scientific">Lentzea tibetensis</name>
    <dbReference type="NCBI Taxonomy" id="2591470"/>
    <lineage>
        <taxon>Bacteria</taxon>
        <taxon>Bacillati</taxon>
        <taxon>Actinomycetota</taxon>
        <taxon>Actinomycetes</taxon>
        <taxon>Pseudonocardiales</taxon>
        <taxon>Pseudonocardiaceae</taxon>
        <taxon>Lentzea</taxon>
    </lineage>
</organism>
<sequence length="418" mass="42366">MSDHRWRGYPHEQLHAMINGGPGVSASHELERKWKKLADSLTRIDDDLNKALGKVGADWEGSTAEATTAALSPLAQWAADAAQGSEVMKSSAVIQADNIADARKKMPEPLKVTTEAPSGFDIALGAMTGPFGAMDVINQQQDHERQEAAQENAQQQAIKVMEDYESESTWNRETLGTFNEPPQVVIDTPPPSGTTDPNANVGYSHGQTSGFSSGNTGTTNTSWTEPPSGPPAHQTGTVNQPPTDGTKTSWADPKPQPPVNPPTTLPPAPIDKGGQPPIKGGGPVLPPIFTRPEGSGAGRGPGGGGAGRGPGGPGGKPFGSMSGSLAGGSKGMPGMSGPGGMAGAMDDGHHPANRGGAAGAAGKGGAAGAGAGGAGGRGQGQGEEDIEHQTADYLVETEDVFGDERLVAPPVIGGSPEA</sequence>
<evidence type="ECO:0000259" key="3">
    <source>
        <dbReference type="Pfam" id="PF00823"/>
    </source>
</evidence>
<feature type="compositionally biased region" description="Polar residues" evidence="2">
    <location>
        <begin position="167"/>
        <end position="177"/>
    </location>
</feature>
<feature type="compositionally biased region" description="Gly residues" evidence="2">
    <location>
        <begin position="325"/>
        <end position="342"/>
    </location>
</feature>
<reference evidence="4 5" key="1">
    <citation type="submission" date="2019-07" db="EMBL/GenBank/DDBJ databases">
        <title>Lentzea xizangensis sp. nov., isolated from Qinghai-Tibetan Plateau Soils.</title>
        <authorList>
            <person name="Huang J."/>
        </authorList>
    </citation>
    <scope>NUCLEOTIDE SEQUENCE [LARGE SCALE GENOMIC DNA]</scope>
    <source>
        <strain evidence="4 5">FXJ1.1311</strain>
    </source>
</reference>
<dbReference type="Gene3D" id="1.20.1260.20">
    <property type="entry name" value="PPE superfamily"/>
    <property type="match status" value="1"/>
</dbReference>
<protein>
    <submittedName>
        <fullName evidence="4">PPE domain-containing protein</fullName>
    </submittedName>
</protein>
<evidence type="ECO:0000256" key="1">
    <source>
        <dbReference type="ARBA" id="ARBA00010652"/>
    </source>
</evidence>
<feature type="compositionally biased region" description="Pro residues" evidence="2">
    <location>
        <begin position="254"/>
        <end position="269"/>
    </location>
</feature>
<dbReference type="Pfam" id="PF00823">
    <property type="entry name" value="PPE"/>
    <property type="match status" value="1"/>
</dbReference>
<proteinExistence type="inferred from homology"/>
<dbReference type="SUPFAM" id="SSF140459">
    <property type="entry name" value="PE/PPE dimer-like"/>
    <property type="match status" value="1"/>
</dbReference>
<feature type="domain" description="PPE" evidence="3">
    <location>
        <begin position="6"/>
        <end position="169"/>
    </location>
</feature>
<feature type="compositionally biased region" description="Gly residues" evidence="2">
    <location>
        <begin position="356"/>
        <end position="381"/>
    </location>
</feature>
<feature type="region of interest" description="Disordered" evidence="2">
    <location>
        <begin position="165"/>
        <end position="392"/>
    </location>
</feature>
<evidence type="ECO:0000313" key="4">
    <source>
        <dbReference type="EMBL" id="TWP53083.1"/>
    </source>
</evidence>